<comment type="caution">
    <text evidence="1">The sequence shown here is derived from an EMBL/GenBank/DDBJ whole genome shotgun (WGS) entry which is preliminary data.</text>
</comment>
<dbReference type="Proteomes" id="UP000499080">
    <property type="component" value="Unassembled WGS sequence"/>
</dbReference>
<dbReference type="EMBL" id="BGPR01000118">
    <property type="protein sequence ID" value="GBL96212.1"/>
    <property type="molecule type" value="Genomic_DNA"/>
</dbReference>
<organism evidence="1 2">
    <name type="scientific">Araneus ventricosus</name>
    <name type="common">Orbweaver spider</name>
    <name type="synonym">Epeira ventricosa</name>
    <dbReference type="NCBI Taxonomy" id="182803"/>
    <lineage>
        <taxon>Eukaryota</taxon>
        <taxon>Metazoa</taxon>
        <taxon>Ecdysozoa</taxon>
        <taxon>Arthropoda</taxon>
        <taxon>Chelicerata</taxon>
        <taxon>Arachnida</taxon>
        <taxon>Araneae</taxon>
        <taxon>Araneomorphae</taxon>
        <taxon>Entelegynae</taxon>
        <taxon>Araneoidea</taxon>
        <taxon>Araneidae</taxon>
        <taxon>Araneus</taxon>
    </lineage>
</organism>
<dbReference type="AlphaFoldDB" id="A0A4Y2BVI3"/>
<protein>
    <submittedName>
        <fullName evidence="1">Uncharacterized protein</fullName>
    </submittedName>
</protein>
<gene>
    <name evidence="1" type="ORF">AVEN_118755_1</name>
</gene>
<evidence type="ECO:0000313" key="1">
    <source>
        <dbReference type="EMBL" id="GBL96212.1"/>
    </source>
</evidence>
<sequence>MTAYHERKLSGSAAVERGKLCKCNECPTWTVRRDRNLKRPLDLWTMEGKKPCDHARKQFIRSFSLLQMFQSIAFSFFFIRHDDGPVSRAAITFARLYESEWTAVTTASEKDE</sequence>
<reference evidence="1 2" key="1">
    <citation type="journal article" date="2019" name="Sci. Rep.">
        <title>Orb-weaving spider Araneus ventricosus genome elucidates the spidroin gene catalogue.</title>
        <authorList>
            <person name="Kono N."/>
            <person name="Nakamura H."/>
            <person name="Ohtoshi R."/>
            <person name="Moran D.A.P."/>
            <person name="Shinohara A."/>
            <person name="Yoshida Y."/>
            <person name="Fujiwara M."/>
            <person name="Mori M."/>
            <person name="Tomita M."/>
            <person name="Arakawa K."/>
        </authorList>
    </citation>
    <scope>NUCLEOTIDE SEQUENCE [LARGE SCALE GENOMIC DNA]</scope>
</reference>
<name>A0A4Y2BVI3_ARAVE</name>
<accession>A0A4Y2BVI3</accession>
<proteinExistence type="predicted"/>
<evidence type="ECO:0000313" key="2">
    <source>
        <dbReference type="Proteomes" id="UP000499080"/>
    </source>
</evidence>
<keyword evidence="2" id="KW-1185">Reference proteome</keyword>